<name>A0ABQ6PRY3_9BACT</name>
<comment type="caution">
    <text evidence="4">The sequence shown here is derived from an EMBL/GenBank/DDBJ whole genome shotgun (WGS) entry which is preliminary data.</text>
</comment>
<dbReference type="Pfam" id="PF13807">
    <property type="entry name" value="GNVR"/>
    <property type="match status" value="1"/>
</dbReference>
<feature type="transmembrane region" description="Helical" evidence="2">
    <location>
        <begin position="340"/>
        <end position="362"/>
    </location>
</feature>
<evidence type="ECO:0000256" key="2">
    <source>
        <dbReference type="SAM" id="Phobius"/>
    </source>
</evidence>
<evidence type="ECO:0000313" key="5">
    <source>
        <dbReference type="Proteomes" id="UP001338309"/>
    </source>
</evidence>
<evidence type="ECO:0000256" key="1">
    <source>
        <dbReference type="SAM" id="Coils"/>
    </source>
</evidence>
<dbReference type="InterPro" id="IPR032807">
    <property type="entry name" value="GNVR"/>
</dbReference>
<organism evidence="4 5">
    <name type="scientific">Algoriphagus confluentis</name>
    <dbReference type="NCBI Taxonomy" id="1697556"/>
    <lineage>
        <taxon>Bacteria</taxon>
        <taxon>Pseudomonadati</taxon>
        <taxon>Bacteroidota</taxon>
        <taxon>Cytophagia</taxon>
        <taxon>Cytophagales</taxon>
        <taxon>Cyclobacteriaceae</taxon>
        <taxon>Algoriphagus</taxon>
    </lineage>
</organism>
<gene>
    <name evidence="4" type="ORF">Aconfl_21550</name>
</gene>
<dbReference type="EMBL" id="BTPD01000006">
    <property type="protein sequence ID" value="GMQ29512.1"/>
    <property type="molecule type" value="Genomic_DNA"/>
</dbReference>
<sequence>MTDKEKESNSSQNMNYLALIKEIFDKKRNLKIAVGIALFLGLIIAFTTPKEYQSTSFFLVESEGNTNPIGQFGALAGLAGINTSQFQAGQMALTSEIFPDVIQSRDFLNSIGKEEFVFESKGGISQSLNDYYYEEKPGNLVSKSFNFLLGIPNVVLAWFTPAPPVPTESTAVQAVEEENYLRFSSKELYAINQLKKRILVDEKGKTIRLTVTMPEPLISARVNALVMEKLIAYVTEYKLKRQRINMEFIQQRVAETQEKFNQAQLDLASFRDANQGLISQRARTREEKLQFEFNIAFNVYNSLKQEAEQTQIQLKKETPVFTVLEKAAIPLGPSKPNRPLILIFSVFLGFFVGAVFNLYLILIQHLKNTN</sequence>
<keyword evidence="2" id="KW-0472">Membrane</keyword>
<evidence type="ECO:0000259" key="3">
    <source>
        <dbReference type="Pfam" id="PF13807"/>
    </source>
</evidence>
<accession>A0ABQ6PRY3</accession>
<proteinExistence type="predicted"/>
<evidence type="ECO:0000313" key="4">
    <source>
        <dbReference type="EMBL" id="GMQ29512.1"/>
    </source>
</evidence>
<feature type="coiled-coil region" evidence="1">
    <location>
        <begin position="239"/>
        <end position="273"/>
    </location>
</feature>
<feature type="domain" description="Tyrosine-protein kinase G-rich" evidence="3">
    <location>
        <begin position="292"/>
        <end position="358"/>
    </location>
</feature>
<feature type="transmembrane region" description="Helical" evidence="2">
    <location>
        <begin position="30"/>
        <end position="48"/>
    </location>
</feature>
<dbReference type="PANTHER" id="PTHR32309">
    <property type="entry name" value="TYROSINE-PROTEIN KINASE"/>
    <property type="match status" value="1"/>
</dbReference>
<keyword evidence="1" id="KW-0175">Coiled coil</keyword>
<keyword evidence="5" id="KW-1185">Reference proteome</keyword>
<dbReference type="InterPro" id="IPR050445">
    <property type="entry name" value="Bact_polysacc_biosynth/exp"/>
</dbReference>
<reference evidence="4 5" key="1">
    <citation type="submission" date="2023-08" db="EMBL/GenBank/DDBJ databases">
        <title>Draft genome sequence of Algoriphagus confluentis.</title>
        <authorList>
            <person name="Takatani N."/>
            <person name="Hosokawa M."/>
            <person name="Sawabe T."/>
        </authorList>
    </citation>
    <scope>NUCLEOTIDE SEQUENCE [LARGE SCALE GENOMIC DNA]</scope>
    <source>
        <strain evidence="4 5">NBRC 111222</strain>
    </source>
</reference>
<dbReference type="PANTHER" id="PTHR32309:SF13">
    <property type="entry name" value="FERRIC ENTEROBACTIN TRANSPORT PROTEIN FEPE"/>
    <property type="match status" value="1"/>
</dbReference>
<keyword evidence="2" id="KW-1133">Transmembrane helix</keyword>
<protein>
    <recommendedName>
        <fullName evidence="3">Tyrosine-protein kinase G-rich domain-containing protein</fullName>
    </recommendedName>
</protein>
<keyword evidence="2" id="KW-0812">Transmembrane</keyword>
<dbReference type="Proteomes" id="UP001338309">
    <property type="component" value="Unassembled WGS sequence"/>
</dbReference>